<proteinExistence type="predicted"/>
<dbReference type="RefSeq" id="WP_378283350.1">
    <property type="nucleotide sequence ID" value="NZ_JBHSON010000024.1"/>
</dbReference>
<dbReference type="Pfam" id="PF10012">
    <property type="entry name" value="DUF2255"/>
    <property type="match status" value="1"/>
</dbReference>
<gene>
    <name evidence="1" type="ORF">ACFPZN_19060</name>
</gene>
<organism evidence="1 2">
    <name type="scientific">Actinomadura rugatobispora</name>
    <dbReference type="NCBI Taxonomy" id="1994"/>
    <lineage>
        <taxon>Bacteria</taxon>
        <taxon>Bacillati</taxon>
        <taxon>Actinomycetota</taxon>
        <taxon>Actinomycetes</taxon>
        <taxon>Streptosporangiales</taxon>
        <taxon>Thermomonosporaceae</taxon>
        <taxon>Actinomadura</taxon>
    </lineage>
</organism>
<protein>
    <submittedName>
        <fullName evidence="1">DUF2255 family protein</fullName>
    </submittedName>
</protein>
<evidence type="ECO:0000313" key="2">
    <source>
        <dbReference type="Proteomes" id="UP001596074"/>
    </source>
</evidence>
<dbReference type="EMBL" id="JBHSON010000024">
    <property type="protein sequence ID" value="MFC5747732.1"/>
    <property type="molecule type" value="Genomic_DNA"/>
</dbReference>
<dbReference type="Proteomes" id="UP001596074">
    <property type="component" value="Unassembled WGS sequence"/>
</dbReference>
<name>A0ABW0ZZ91_9ACTN</name>
<reference evidence="2" key="1">
    <citation type="journal article" date="2019" name="Int. J. Syst. Evol. Microbiol.">
        <title>The Global Catalogue of Microorganisms (GCM) 10K type strain sequencing project: providing services to taxonomists for standard genome sequencing and annotation.</title>
        <authorList>
            <consortium name="The Broad Institute Genomics Platform"/>
            <consortium name="The Broad Institute Genome Sequencing Center for Infectious Disease"/>
            <person name="Wu L."/>
            <person name="Ma J."/>
        </authorList>
    </citation>
    <scope>NUCLEOTIDE SEQUENCE [LARGE SCALE GENOMIC DNA]</scope>
    <source>
        <strain evidence="2">KCTC 42087</strain>
    </source>
</reference>
<sequence>MTANWSGEELSKIAGADELEVSPRREDGSLRGATPIWVVRDGDELYVRSYRGDAGVWYRTAQGSHRGRIAAGGVTKDVTFVEETDSARNDRIDDAYRTKYGRYPSQYVDPMVAPAARSATLRLEPSAA</sequence>
<accession>A0ABW0ZZ91</accession>
<comment type="caution">
    <text evidence="1">The sequence shown here is derived from an EMBL/GenBank/DDBJ whole genome shotgun (WGS) entry which is preliminary data.</text>
</comment>
<dbReference type="InterPro" id="IPR016888">
    <property type="entry name" value="UCP028498"/>
</dbReference>
<keyword evidence="2" id="KW-1185">Reference proteome</keyword>
<evidence type="ECO:0000313" key="1">
    <source>
        <dbReference type="EMBL" id="MFC5747732.1"/>
    </source>
</evidence>